<dbReference type="EC" id="5.2.1.8" evidence="7"/>
<dbReference type="SUPFAM" id="SSF140984">
    <property type="entry name" value="PTPA-like"/>
    <property type="match status" value="1"/>
</dbReference>
<dbReference type="InterPro" id="IPR037218">
    <property type="entry name" value="PTPA_sf"/>
</dbReference>
<evidence type="ECO:0000256" key="2">
    <source>
        <dbReference type="ARBA" id="ARBA00004496"/>
    </source>
</evidence>
<dbReference type="InParanoid" id="A0A165H6E4"/>
<dbReference type="Gene3D" id="1.20.120.1150">
    <property type="match status" value="1"/>
</dbReference>
<keyword evidence="5 7" id="KW-0697">Rotamase</keyword>
<dbReference type="PANTHER" id="PTHR10012:SF0">
    <property type="entry name" value="SERINE_THREONINE-PROTEIN PHOSPHATASE 2A ACTIVATOR"/>
    <property type="match status" value="1"/>
</dbReference>
<feature type="compositionally biased region" description="Low complexity" evidence="8">
    <location>
        <begin position="1"/>
        <end position="18"/>
    </location>
</feature>
<feature type="region of interest" description="Disordered" evidence="8">
    <location>
        <begin position="356"/>
        <end position="379"/>
    </location>
</feature>
<gene>
    <name evidence="9" type="ORF">CALCODRAFT_494409</name>
</gene>
<feature type="region of interest" description="Disordered" evidence="8">
    <location>
        <begin position="403"/>
        <end position="482"/>
    </location>
</feature>
<organism evidence="9 10">
    <name type="scientific">Calocera cornea HHB12733</name>
    <dbReference type="NCBI Taxonomy" id="1353952"/>
    <lineage>
        <taxon>Eukaryota</taxon>
        <taxon>Fungi</taxon>
        <taxon>Dikarya</taxon>
        <taxon>Basidiomycota</taxon>
        <taxon>Agaricomycotina</taxon>
        <taxon>Dacrymycetes</taxon>
        <taxon>Dacrymycetales</taxon>
        <taxon>Dacrymycetaceae</taxon>
        <taxon>Calocera</taxon>
    </lineage>
</organism>
<evidence type="ECO:0000313" key="10">
    <source>
        <dbReference type="Proteomes" id="UP000076842"/>
    </source>
</evidence>
<feature type="compositionally biased region" description="Acidic residues" evidence="8">
    <location>
        <begin position="356"/>
        <end position="375"/>
    </location>
</feature>
<dbReference type="GO" id="GO:0008160">
    <property type="term" value="F:protein tyrosine phosphatase activator activity"/>
    <property type="evidence" value="ECO:0007669"/>
    <property type="project" value="TreeGrafter"/>
</dbReference>
<keyword evidence="4 7" id="KW-0963">Cytoplasm</keyword>
<dbReference type="OrthoDB" id="16120at2759"/>
<dbReference type="PANTHER" id="PTHR10012">
    <property type="entry name" value="SERINE/THREONINE-PROTEIN PHOSPHATASE 2A REGULATORY SUBUNIT B"/>
    <property type="match status" value="1"/>
</dbReference>
<reference evidence="9 10" key="1">
    <citation type="journal article" date="2016" name="Mol. Biol. Evol.">
        <title>Comparative Genomics of Early-Diverging Mushroom-Forming Fungi Provides Insights into the Origins of Lignocellulose Decay Capabilities.</title>
        <authorList>
            <person name="Nagy L.G."/>
            <person name="Riley R."/>
            <person name="Tritt A."/>
            <person name="Adam C."/>
            <person name="Daum C."/>
            <person name="Floudas D."/>
            <person name="Sun H."/>
            <person name="Yadav J.S."/>
            <person name="Pangilinan J."/>
            <person name="Larsson K.H."/>
            <person name="Matsuura K."/>
            <person name="Barry K."/>
            <person name="Labutti K."/>
            <person name="Kuo R."/>
            <person name="Ohm R.A."/>
            <person name="Bhattacharya S.S."/>
            <person name="Shirouzu T."/>
            <person name="Yoshinaga Y."/>
            <person name="Martin F.M."/>
            <person name="Grigoriev I.V."/>
            <person name="Hibbett D.S."/>
        </authorList>
    </citation>
    <scope>NUCLEOTIDE SEQUENCE [LARGE SCALE GENOMIC DNA]</scope>
    <source>
        <strain evidence="9 10">HHB12733</strain>
    </source>
</reference>
<dbReference type="EMBL" id="KV423946">
    <property type="protein sequence ID" value="KZT58918.1"/>
    <property type="molecule type" value="Genomic_DNA"/>
</dbReference>
<dbReference type="InterPro" id="IPR004327">
    <property type="entry name" value="Phstyr_phstse_ac"/>
</dbReference>
<evidence type="ECO:0000256" key="7">
    <source>
        <dbReference type="RuleBase" id="RU361210"/>
    </source>
</evidence>
<feature type="region of interest" description="Disordered" evidence="8">
    <location>
        <begin position="1"/>
        <end position="24"/>
    </location>
</feature>
<proteinExistence type="inferred from homology"/>
<dbReference type="AlphaFoldDB" id="A0A165H6E4"/>
<dbReference type="Pfam" id="PF03095">
    <property type="entry name" value="PTPA"/>
    <property type="match status" value="1"/>
</dbReference>
<dbReference type="InterPro" id="IPR043170">
    <property type="entry name" value="PTPA_C_lid"/>
</dbReference>
<keyword evidence="6 7" id="KW-0413">Isomerase</keyword>
<evidence type="ECO:0000256" key="4">
    <source>
        <dbReference type="ARBA" id="ARBA00022490"/>
    </source>
</evidence>
<protein>
    <recommendedName>
        <fullName evidence="7">Serine/threonine-protein phosphatase 2A activator</fullName>
        <ecNumber evidence="7">5.2.1.8</ecNumber>
    </recommendedName>
    <alternativeName>
        <fullName evidence="7">Phosphotyrosyl phosphatase activator</fullName>
    </alternativeName>
</protein>
<dbReference type="GO" id="GO:0005634">
    <property type="term" value="C:nucleus"/>
    <property type="evidence" value="ECO:0007669"/>
    <property type="project" value="TreeGrafter"/>
</dbReference>
<evidence type="ECO:0000256" key="6">
    <source>
        <dbReference type="ARBA" id="ARBA00023235"/>
    </source>
</evidence>
<sequence>MSIPSPSSPSSSTPGACPASPPDALPLLPHIPASLLPTLRPPRPRITTDAQLAHWRTTPSYAQLQLFLARLAAASEDVPLSSPSLAHPSPQTQAVLTLLDALADLAESIPPRPTPQRYGNLAFRTFGARLAQSLPRHLLQLLPADLARALPFLTPHLLSALGNPTRMDYGTGHELSFLLFLLTLTLLRALPCTPAQDRQTALLVFPRYLQLCWHLQDRYRLEPAGSHGVWGLDDYHFLPYLLGAAQLLRSDLPPSSVLSQAAAPAPLPTTALPPPAPQLEQDNLYHLSIQRLLTLKSGPFAEHSPQLYSIASSVRSWSKVRSGLGKMWAAEVLGKRVVVQHLALGGVLEWDWAEEAAEADGEGEGEGDGEGDGTGEEERAFGLDGDVATAAPWAARPRQTFPMTWQSSLPPDSPARAPAQAPVHPEGTVHGHEQTAGDGGAGGSAKREEEEEEGLVSAWPGGEVLLPAPRISAGRGRNGWGV</sequence>
<dbReference type="GO" id="GO:0003755">
    <property type="term" value="F:peptidyl-prolyl cis-trans isomerase activity"/>
    <property type="evidence" value="ECO:0007669"/>
    <property type="project" value="UniProtKB-KW"/>
</dbReference>
<name>A0A165H6E4_9BASI</name>
<keyword evidence="10" id="KW-1185">Reference proteome</keyword>
<comment type="function">
    <text evidence="7">PPIases accelerate the folding of proteins. It catalyzes the cis-trans isomerization of proline imidic peptide bonds in oligopeptides.</text>
</comment>
<comment type="similarity">
    <text evidence="3 7">Belongs to the PTPA-type PPIase family.</text>
</comment>
<comment type="subcellular location">
    <subcellularLocation>
        <location evidence="2 7">Cytoplasm</location>
    </subcellularLocation>
</comment>
<evidence type="ECO:0000313" key="9">
    <source>
        <dbReference type="EMBL" id="KZT58918.1"/>
    </source>
</evidence>
<dbReference type="GO" id="GO:0007052">
    <property type="term" value="P:mitotic spindle organization"/>
    <property type="evidence" value="ECO:0007669"/>
    <property type="project" value="TreeGrafter"/>
</dbReference>
<dbReference type="Proteomes" id="UP000076842">
    <property type="component" value="Unassembled WGS sequence"/>
</dbReference>
<evidence type="ECO:0000256" key="1">
    <source>
        <dbReference type="ARBA" id="ARBA00000971"/>
    </source>
</evidence>
<dbReference type="GO" id="GO:0000159">
    <property type="term" value="C:protein phosphatase type 2A complex"/>
    <property type="evidence" value="ECO:0007669"/>
    <property type="project" value="TreeGrafter"/>
</dbReference>
<evidence type="ECO:0000256" key="8">
    <source>
        <dbReference type="SAM" id="MobiDB-lite"/>
    </source>
</evidence>
<dbReference type="STRING" id="1353952.A0A165H6E4"/>
<evidence type="ECO:0000256" key="5">
    <source>
        <dbReference type="ARBA" id="ARBA00023110"/>
    </source>
</evidence>
<evidence type="ECO:0000256" key="3">
    <source>
        <dbReference type="ARBA" id="ARBA00011019"/>
    </source>
</evidence>
<dbReference type="GO" id="GO:0005737">
    <property type="term" value="C:cytoplasm"/>
    <property type="evidence" value="ECO:0007669"/>
    <property type="project" value="UniProtKB-SubCell"/>
</dbReference>
<comment type="catalytic activity">
    <reaction evidence="1 7">
        <text>[protein]-peptidylproline (omega=180) = [protein]-peptidylproline (omega=0)</text>
        <dbReference type="Rhea" id="RHEA:16237"/>
        <dbReference type="Rhea" id="RHEA-COMP:10747"/>
        <dbReference type="Rhea" id="RHEA-COMP:10748"/>
        <dbReference type="ChEBI" id="CHEBI:83833"/>
        <dbReference type="ChEBI" id="CHEBI:83834"/>
        <dbReference type="EC" id="5.2.1.8"/>
    </reaction>
</comment>
<accession>A0A165H6E4</accession>